<reference evidence="4 5" key="1">
    <citation type="journal article" date="2007" name="Appl. Environ. Microbiol.">
        <title>Rhizobial factors required for stem nodule maturation and maintenance in Sesbania rostrata-Azorhizobium caulinodans ORS571 symbiosis.</title>
        <authorList>
            <person name="Suzuki S."/>
            <person name="Aono T."/>
            <person name="Lee KB."/>
            <person name="Suzuki T."/>
            <person name="Liu CT."/>
            <person name="Miwa H."/>
            <person name="Wakao S."/>
            <person name="Iki T."/>
            <person name="Oyaizu H."/>
        </authorList>
    </citation>
    <scope>NUCLEOTIDE SEQUENCE [LARGE SCALE GENOMIC DNA]</scope>
    <source>
        <strain evidence="5">ATCC 43989 / DSM 5975 / JCM 20966 / LMG 6465 / NBRC 14845 / NCIMB 13405 / ORS 571</strain>
    </source>
</reference>
<reference evidence="5" key="2">
    <citation type="submission" date="2007-04" db="EMBL/GenBank/DDBJ databases">
        <title>Complete genome sequence of the nitrogen-fixing bacterium Azorhizobium caulinodans ORS571.</title>
        <authorList>
            <person name="Lee K.B."/>
            <person name="Backer P.D."/>
            <person name="Aono T."/>
            <person name="Liu C.T."/>
            <person name="Suzuki S."/>
            <person name="Suzuki T."/>
            <person name="Kaneko T."/>
            <person name="Yamada M."/>
            <person name="Tabata S."/>
            <person name="Kupfer D.M."/>
            <person name="Najar F.Z."/>
            <person name="Wiley G.B."/>
            <person name="Roe B."/>
            <person name="Binnewies T."/>
            <person name="Ussery D."/>
            <person name="Vereecke D."/>
            <person name="Gevers D."/>
            <person name="Holsters M."/>
            <person name="Oyaizu H."/>
        </authorList>
    </citation>
    <scope>NUCLEOTIDE SEQUENCE [LARGE SCALE GENOMIC DNA]</scope>
    <source>
        <strain evidence="5">ATCC 43989 / DSM 5975 / JCM 20966 / LMG 6465 / NBRC 14845 / NCIMB 13405 / ORS 571</strain>
    </source>
</reference>
<keyword evidence="1 3" id="KW-0732">Signal</keyword>
<reference evidence="4 5" key="5">
    <citation type="journal article" date="2010" name="Appl. Environ. Microbiol.">
        <title>phrR-like gene praR of Azorhizobium caulinodans ORS571 is essential for symbiosis with Sesbania rostrata and is involved in expression of reb genes.</title>
        <authorList>
            <person name="Akiba N."/>
            <person name="Aono T."/>
            <person name="Toyazaki H."/>
            <person name="Sato S."/>
            <person name="Oyaizu H."/>
        </authorList>
    </citation>
    <scope>NUCLEOTIDE SEQUENCE [LARGE SCALE GENOMIC DNA]</scope>
    <source>
        <strain evidence="5">ATCC 43989 / DSM 5975 / JCM 20966 / LMG 6465 / NBRC 14845 / NCIMB 13405 / ORS 571</strain>
    </source>
</reference>
<reference evidence="4 5" key="4">
    <citation type="journal article" date="2009" name="Appl. Environ. Microbiol.">
        <title>Comparative genome-wide transcriptional profiling of Azorhizobium caulinodans ORS571 grown under free-living and symbiotic conditions.</title>
        <authorList>
            <person name="Tsukada S."/>
            <person name="Aono T."/>
            <person name="Akiba N."/>
            <person name="Lee KB."/>
            <person name="Liu CT."/>
            <person name="Toyazaki H."/>
            <person name="Oyaizu H."/>
        </authorList>
    </citation>
    <scope>NUCLEOTIDE SEQUENCE [LARGE SCALE GENOMIC DNA]</scope>
    <source>
        <strain evidence="5">ATCC 43989 / DSM 5975 / JCM 20966 / LMG 6465 / NBRC 14845 / NCIMB 13405 / ORS 571</strain>
    </source>
</reference>
<dbReference type="RefSeq" id="WP_012169762.1">
    <property type="nucleotide sequence ID" value="NC_009937.1"/>
</dbReference>
<reference evidence="4 5" key="6">
    <citation type="journal article" date="2011" name="Appl. Environ. Microbiol.">
        <title>Involvement of the azorhizobial chromosome partition gene (parA) in the onset of bacteroid differentiation during Sesbania rostrata stem nodule development.</title>
        <authorList>
            <person name="Liu CT."/>
            <person name="Lee KB."/>
            <person name="Wang YS."/>
            <person name="Peng MH."/>
            <person name="Lee KT."/>
            <person name="Suzuki S."/>
            <person name="Suzuki T."/>
            <person name="Oyaizu H."/>
        </authorList>
    </citation>
    <scope>NUCLEOTIDE SEQUENCE [LARGE SCALE GENOMIC DNA]</scope>
    <source>
        <strain evidence="5">ATCC 43989 / DSM 5975 / JCM 20966 / LMG 6465 / NBRC 14845 / NCIMB 13405 / ORS 571</strain>
    </source>
</reference>
<dbReference type="KEGG" id="azc:AZC_1231"/>
<dbReference type="CDD" id="cd13589">
    <property type="entry name" value="PBP2_polyamine_RpCGA009"/>
    <property type="match status" value="1"/>
</dbReference>
<feature type="signal peptide" evidence="3">
    <location>
        <begin position="1"/>
        <end position="29"/>
    </location>
</feature>
<dbReference type="eggNOG" id="COG0687">
    <property type="taxonomic scope" value="Bacteria"/>
</dbReference>
<proteinExistence type="predicted"/>
<name>A8I0A1_AZOC5</name>
<dbReference type="SUPFAM" id="SSF53850">
    <property type="entry name" value="Periplasmic binding protein-like II"/>
    <property type="match status" value="1"/>
</dbReference>
<accession>A8I0A1</accession>
<gene>
    <name evidence="4" type="ordered locus">AZC_1231</name>
</gene>
<dbReference type="HOGENOM" id="CLU_026974_4_2_5"/>
<dbReference type="InterPro" id="IPR006059">
    <property type="entry name" value="SBP"/>
</dbReference>
<dbReference type="AlphaFoldDB" id="A8I0A1"/>
<evidence type="ECO:0000256" key="3">
    <source>
        <dbReference type="SAM" id="SignalP"/>
    </source>
</evidence>
<dbReference type="PANTHER" id="PTHR30006:SF2">
    <property type="entry name" value="ABC TRANSPORTER SUBSTRATE-BINDING PROTEIN"/>
    <property type="match status" value="1"/>
</dbReference>
<sequence length="349" mass="37694">MKRLSFKHGAAASLACLAGLLGLIGGAQAQQTFYVAGYGGTFEQIMRKEIIPAFEKAHGVKVEYVAGNSTDTLAKLQAQKGNQQIDVAILDDGPMYRAINLGFCAPIKGLPTAELFDTARFKDDKAVGIGLVATGLMYNTKVFKEKGWAPPTSWNDLKDPKYKGQLVIPPINNTYGLYTLVEFARMNGGGENAIEPGFKVMKTDVNPNVLAYEPSPGKMTELFQSGQAVIAVWGSGRVASFAATGFPVDFVYPKEGAVALLASACPVGKGGDNALANAFVQAMVAPEFQAVLSREYGYGPVNKNAKVDMEALRMAPVGERAAKLLVFDWDAINPKIDDWTKRWNREVER</sequence>
<dbReference type="Pfam" id="PF13416">
    <property type="entry name" value="SBP_bac_8"/>
    <property type="match status" value="1"/>
</dbReference>
<protein>
    <submittedName>
        <fullName evidence="4">ABC transporter substrate binding protein</fullName>
    </submittedName>
</protein>
<dbReference type="GO" id="GO:0030975">
    <property type="term" value="F:thiamine binding"/>
    <property type="evidence" value="ECO:0007669"/>
    <property type="project" value="TreeGrafter"/>
</dbReference>
<dbReference type="Proteomes" id="UP000000270">
    <property type="component" value="Chromosome"/>
</dbReference>
<dbReference type="PANTHER" id="PTHR30006">
    <property type="entry name" value="THIAMINE-BINDING PERIPLASMIC PROTEIN-RELATED"/>
    <property type="match status" value="1"/>
</dbReference>
<dbReference type="Gene3D" id="3.40.190.10">
    <property type="entry name" value="Periplasmic binding protein-like II"/>
    <property type="match status" value="2"/>
</dbReference>
<dbReference type="GO" id="GO:0030288">
    <property type="term" value="C:outer membrane-bounded periplasmic space"/>
    <property type="evidence" value="ECO:0007669"/>
    <property type="project" value="TreeGrafter"/>
</dbReference>
<feature type="chain" id="PRO_5002720797" evidence="3">
    <location>
        <begin position="30"/>
        <end position="349"/>
    </location>
</feature>
<organism evidence="4 5">
    <name type="scientific">Azorhizobium caulinodans (strain ATCC 43989 / DSM 5975 / JCM 20966 / LMG 6465 / NBRC 14845 / NCIMB 13405 / ORS 571)</name>
    <dbReference type="NCBI Taxonomy" id="438753"/>
    <lineage>
        <taxon>Bacteria</taxon>
        <taxon>Pseudomonadati</taxon>
        <taxon>Pseudomonadota</taxon>
        <taxon>Alphaproteobacteria</taxon>
        <taxon>Hyphomicrobiales</taxon>
        <taxon>Xanthobacteraceae</taxon>
        <taxon>Azorhizobium</taxon>
    </lineage>
</organism>
<dbReference type="GO" id="GO:0015888">
    <property type="term" value="P:thiamine transport"/>
    <property type="evidence" value="ECO:0007669"/>
    <property type="project" value="TreeGrafter"/>
</dbReference>
<evidence type="ECO:0000313" key="4">
    <source>
        <dbReference type="EMBL" id="BAF87229.1"/>
    </source>
</evidence>
<evidence type="ECO:0000256" key="1">
    <source>
        <dbReference type="ARBA" id="ARBA00022729"/>
    </source>
</evidence>
<dbReference type="EMBL" id="AP009384">
    <property type="protein sequence ID" value="BAF87229.1"/>
    <property type="molecule type" value="Genomic_DNA"/>
</dbReference>
<dbReference type="STRING" id="438753.AZC_1231"/>
<keyword evidence="2" id="KW-0574">Periplasm</keyword>
<evidence type="ECO:0000256" key="2">
    <source>
        <dbReference type="ARBA" id="ARBA00022764"/>
    </source>
</evidence>
<dbReference type="GO" id="GO:0030976">
    <property type="term" value="F:thiamine pyrophosphate binding"/>
    <property type="evidence" value="ECO:0007669"/>
    <property type="project" value="TreeGrafter"/>
</dbReference>
<keyword evidence="5" id="KW-1185">Reference proteome</keyword>
<evidence type="ECO:0000313" key="5">
    <source>
        <dbReference type="Proteomes" id="UP000000270"/>
    </source>
</evidence>
<reference evidence="4 5" key="3">
    <citation type="journal article" date="2008" name="BMC Genomics">
        <title>The genome of the versatile nitrogen fixer Azorhizobium caulinodans ORS571.</title>
        <authorList>
            <person name="Lee KB."/>
            <person name="Backer P.D."/>
            <person name="Aono T."/>
            <person name="Liu CT."/>
            <person name="Suzuki S."/>
            <person name="Suzuki T."/>
            <person name="Kaneko T."/>
            <person name="Yamada M."/>
            <person name="Tabata S."/>
            <person name="Kupfer D.M."/>
            <person name="Najar F.Z."/>
            <person name="Wiley G.B."/>
            <person name="Roe B."/>
            <person name="Binnewies T.T."/>
            <person name="Ussery D.W."/>
            <person name="D'Haeze W."/>
            <person name="Herder J.D."/>
            <person name="Gevers D."/>
            <person name="Vereecke D."/>
            <person name="Holsters M."/>
            <person name="Oyaizu H."/>
        </authorList>
    </citation>
    <scope>NUCLEOTIDE SEQUENCE [LARGE SCALE GENOMIC DNA]</scope>
    <source>
        <strain evidence="5">ATCC 43989 / DSM 5975 / JCM 20966 / LMG 6465 / NBRC 14845 / NCIMB 13405 / ORS 571</strain>
    </source>
</reference>